<dbReference type="Pfam" id="PF00589">
    <property type="entry name" value="Phage_integrase"/>
    <property type="match status" value="1"/>
</dbReference>
<proteinExistence type="predicted"/>
<dbReference type="SUPFAM" id="SSF56349">
    <property type="entry name" value="DNA breaking-rejoining enzymes"/>
    <property type="match status" value="1"/>
</dbReference>
<dbReference type="Gene3D" id="1.10.150.130">
    <property type="match status" value="1"/>
</dbReference>
<evidence type="ECO:0000313" key="4">
    <source>
        <dbReference type="EMBL" id="GHC72509.1"/>
    </source>
</evidence>
<evidence type="ECO:0000256" key="2">
    <source>
        <dbReference type="ARBA" id="ARBA00023172"/>
    </source>
</evidence>
<dbReference type="EMBL" id="BMYK01000002">
    <property type="protein sequence ID" value="GHC72509.1"/>
    <property type="molecule type" value="Genomic_DNA"/>
</dbReference>
<dbReference type="Gene3D" id="1.10.443.10">
    <property type="entry name" value="Intergrase catalytic core"/>
    <property type="match status" value="1"/>
</dbReference>
<dbReference type="PROSITE" id="PS51898">
    <property type="entry name" value="TYR_RECOMBINASE"/>
    <property type="match status" value="1"/>
</dbReference>
<name>A0ABQ3FX06_9BURK</name>
<evidence type="ECO:0000259" key="3">
    <source>
        <dbReference type="PROSITE" id="PS51898"/>
    </source>
</evidence>
<evidence type="ECO:0000313" key="5">
    <source>
        <dbReference type="Proteomes" id="UP000626210"/>
    </source>
</evidence>
<gene>
    <name evidence="4" type="primary">intE</name>
    <name evidence="4" type="ORF">GCM10007320_08420</name>
</gene>
<evidence type="ECO:0000256" key="1">
    <source>
        <dbReference type="ARBA" id="ARBA00023125"/>
    </source>
</evidence>
<accession>A0ABQ3FX06</accession>
<dbReference type="Proteomes" id="UP000626210">
    <property type="component" value="Unassembled WGS sequence"/>
</dbReference>
<feature type="domain" description="Tyr recombinase" evidence="3">
    <location>
        <begin position="157"/>
        <end position="345"/>
    </location>
</feature>
<reference evidence="5" key="1">
    <citation type="journal article" date="2019" name="Int. J. Syst. Evol. Microbiol.">
        <title>The Global Catalogue of Microorganisms (GCM) 10K type strain sequencing project: providing services to taxonomists for standard genome sequencing and annotation.</title>
        <authorList>
            <consortium name="The Broad Institute Genomics Platform"/>
            <consortium name="The Broad Institute Genome Sequencing Center for Infectious Disease"/>
            <person name="Wu L."/>
            <person name="Ma J."/>
        </authorList>
    </citation>
    <scope>NUCLEOTIDE SEQUENCE [LARGE SCALE GENOMIC DNA]</scope>
    <source>
        <strain evidence="5">KCTC 23314</strain>
    </source>
</reference>
<organism evidence="4 5">
    <name type="scientific">Pseudorhodoferax aquiterrae</name>
    <dbReference type="NCBI Taxonomy" id="747304"/>
    <lineage>
        <taxon>Bacteria</taxon>
        <taxon>Pseudomonadati</taxon>
        <taxon>Pseudomonadota</taxon>
        <taxon>Betaproteobacteria</taxon>
        <taxon>Burkholderiales</taxon>
        <taxon>Comamonadaceae</taxon>
    </lineage>
</organism>
<keyword evidence="5" id="KW-1185">Reference proteome</keyword>
<sequence length="358" mass="39176">MSGTPAPIAVHLTLHVDASQLGGDLLEMIRKAVAAGRVTAGQEPQPRAPARAGAGEDRTVSQWLVVYREILARKTLKPATRVNTASNLKHVDRLWGGMPIRSLKPRTILAALQDGLGTASLRARVQALMKDVCKQAVLDEWIDSNPVLALDSVRPKIQRKRLSLEAFDAVAEQAVLHPQGWVAPMVLLGLATGQRRADLAKMRFDDVVDGHLHVEQQKEAGKGYGARLAIPLSLRLDAIGLKLGEVIEICRGYAAPGPTLLRQASGLPLEKSNLSARFTEIMRAAFERDTYGPGEWPSLHELRSLSERLYRAQGVDTQALLGHTNQAMTDRYNDDRGLTAREFKRVKIAPDASEVPEI</sequence>
<keyword evidence="2" id="KW-0233">DNA recombination</keyword>
<dbReference type="InterPro" id="IPR011010">
    <property type="entry name" value="DNA_brk_join_enz"/>
</dbReference>
<comment type="caution">
    <text evidence="4">The sequence shown here is derived from an EMBL/GenBank/DDBJ whole genome shotgun (WGS) entry which is preliminary data.</text>
</comment>
<dbReference type="InterPro" id="IPR010998">
    <property type="entry name" value="Integrase_recombinase_N"/>
</dbReference>
<keyword evidence="1" id="KW-0238">DNA-binding</keyword>
<dbReference type="InterPro" id="IPR002104">
    <property type="entry name" value="Integrase_catalytic"/>
</dbReference>
<protein>
    <submittedName>
        <fullName evidence="4">Prophage integrase IntE</fullName>
    </submittedName>
</protein>
<dbReference type="InterPro" id="IPR013762">
    <property type="entry name" value="Integrase-like_cat_sf"/>
</dbReference>